<protein>
    <submittedName>
        <fullName evidence="1">Uncharacterized protein</fullName>
    </submittedName>
</protein>
<dbReference type="Proteomes" id="UP000294847">
    <property type="component" value="Chromosome 4"/>
</dbReference>
<gene>
    <name evidence="1" type="ORF">PoMZ_07772</name>
</gene>
<evidence type="ECO:0000313" key="2">
    <source>
        <dbReference type="Proteomes" id="UP000294847"/>
    </source>
</evidence>
<dbReference type="EMBL" id="CP034207">
    <property type="protein sequence ID" value="QBZ60829.1"/>
    <property type="molecule type" value="Genomic_DNA"/>
</dbReference>
<organism evidence="1 2">
    <name type="scientific">Pyricularia oryzae</name>
    <name type="common">Rice blast fungus</name>
    <name type="synonym">Magnaporthe oryzae</name>
    <dbReference type="NCBI Taxonomy" id="318829"/>
    <lineage>
        <taxon>Eukaryota</taxon>
        <taxon>Fungi</taxon>
        <taxon>Dikarya</taxon>
        <taxon>Ascomycota</taxon>
        <taxon>Pezizomycotina</taxon>
        <taxon>Sordariomycetes</taxon>
        <taxon>Sordariomycetidae</taxon>
        <taxon>Magnaporthales</taxon>
        <taxon>Pyriculariaceae</taxon>
        <taxon>Pyricularia</taxon>
    </lineage>
</organism>
<dbReference type="AlphaFoldDB" id="A0A4P7NFZ2"/>
<sequence length="100" mass="10871">MWLLTTVDVGLGWSKLQGVGRKRSHSAGTRPVVVDTRDSGDIVGGQMACRCRQLASYRLTQSDSPLINGGSDWKKPSDDIERELKKVGRLCLADANRDGG</sequence>
<proteinExistence type="predicted"/>
<name>A0A4P7NFZ2_PYROR</name>
<evidence type="ECO:0000313" key="1">
    <source>
        <dbReference type="EMBL" id="QBZ60829.1"/>
    </source>
</evidence>
<accession>A0A4P7NFZ2</accession>
<reference evidence="1 2" key="1">
    <citation type="journal article" date="2019" name="Mol. Biol. Evol.">
        <title>Blast fungal genomes show frequent chromosomal changes, gene gains and losses, and effector gene turnover.</title>
        <authorList>
            <person name="Gomez Luciano L.B."/>
            <person name="Jason Tsai I."/>
            <person name="Chuma I."/>
            <person name="Tosa Y."/>
            <person name="Chen Y.H."/>
            <person name="Li J.Y."/>
            <person name="Li M.Y."/>
            <person name="Jade Lu M.Y."/>
            <person name="Nakayashiki H."/>
            <person name="Li W.H."/>
        </authorList>
    </citation>
    <scope>NUCLEOTIDE SEQUENCE [LARGE SCALE GENOMIC DNA]</scope>
    <source>
        <strain evidence="1">MZ5-1-6</strain>
    </source>
</reference>